<dbReference type="Gene3D" id="3.40.50.1820">
    <property type="entry name" value="alpha/beta hydrolase"/>
    <property type="match status" value="1"/>
</dbReference>
<dbReference type="AlphaFoldDB" id="A0A255HCL0"/>
<dbReference type="GO" id="GO:0047372">
    <property type="term" value="F:monoacylglycerol lipase activity"/>
    <property type="evidence" value="ECO:0007669"/>
    <property type="project" value="TreeGrafter"/>
</dbReference>
<name>A0A255HCL0_9ACTN</name>
<dbReference type="InterPro" id="IPR050266">
    <property type="entry name" value="AB_hydrolase_sf"/>
</dbReference>
<evidence type="ECO:0000313" key="3">
    <source>
        <dbReference type="Proteomes" id="UP000216311"/>
    </source>
</evidence>
<comment type="caution">
    <text evidence="2">The sequence shown here is derived from an EMBL/GenBank/DDBJ whole genome shotgun (WGS) entry which is preliminary data.</text>
</comment>
<organism evidence="2 3">
    <name type="scientific">Enemella dayhoffiae</name>
    <dbReference type="NCBI Taxonomy" id="2016507"/>
    <lineage>
        <taxon>Bacteria</taxon>
        <taxon>Bacillati</taxon>
        <taxon>Actinomycetota</taxon>
        <taxon>Actinomycetes</taxon>
        <taxon>Propionibacteriales</taxon>
        <taxon>Propionibacteriaceae</taxon>
        <taxon>Enemella</taxon>
    </lineage>
</organism>
<evidence type="ECO:0000313" key="2">
    <source>
        <dbReference type="EMBL" id="OYO25202.1"/>
    </source>
</evidence>
<dbReference type="RefSeq" id="WP_094362410.1">
    <property type="nucleotide sequence ID" value="NZ_NMVQ01000001.1"/>
</dbReference>
<dbReference type="PANTHER" id="PTHR43798">
    <property type="entry name" value="MONOACYLGLYCEROL LIPASE"/>
    <property type="match status" value="1"/>
</dbReference>
<dbReference type="Pfam" id="PF12697">
    <property type="entry name" value="Abhydrolase_6"/>
    <property type="match status" value="1"/>
</dbReference>
<dbReference type="PANTHER" id="PTHR43798:SF5">
    <property type="entry name" value="MONOACYLGLYCEROL LIPASE ABHD6"/>
    <property type="match status" value="1"/>
</dbReference>
<keyword evidence="3" id="KW-1185">Reference proteome</keyword>
<dbReference type="InterPro" id="IPR029058">
    <property type="entry name" value="AB_hydrolase_fold"/>
</dbReference>
<proteinExistence type="predicted"/>
<dbReference type="OrthoDB" id="63519at2"/>
<dbReference type="GO" id="GO:0046464">
    <property type="term" value="P:acylglycerol catabolic process"/>
    <property type="evidence" value="ECO:0007669"/>
    <property type="project" value="TreeGrafter"/>
</dbReference>
<reference evidence="2 3" key="1">
    <citation type="submission" date="2017-07" db="EMBL/GenBank/DDBJ databases">
        <title>Draft whole genome sequences of clinical Proprionibacteriaceae strains.</title>
        <authorList>
            <person name="Bernier A.-M."/>
            <person name="Bernard K."/>
            <person name="Domingo M.-C."/>
        </authorList>
    </citation>
    <scope>NUCLEOTIDE SEQUENCE [LARGE SCALE GENOMIC DNA]</scope>
    <source>
        <strain evidence="2 3">NML 130396</strain>
    </source>
</reference>
<protein>
    <recommendedName>
        <fullName evidence="1">AB hydrolase-1 domain-containing protein</fullName>
    </recommendedName>
</protein>
<gene>
    <name evidence="2" type="ORF">CGZ93_01740</name>
</gene>
<dbReference type="SUPFAM" id="SSF53474">
    <property type="entry name" value="alpha/beta-Hydrolases"/>
    <property type="match status" value="1"/>
</dbReference>
<evidence type="ECO:0000259" key="1">
    <source>
        <dbReference type="Pfam" id="PF12697"/>
    </source>
</evidence>
<accession>A0A255HCL0</accession>
<dbReference type="EMBL" id="NMVQ01000001">
    <property type="protein sequence ID" value="OYO25202.1"/>
    <property type="molecule type" value="Genomic_DNA"/>
</dbReference>
<sequence length="275" mass="28523">MGNDAFSTETVTSSDGTTIGYRRHGNGIPLTIVHGSISTGEQWEPFAQATADRLQTFAMDRRGRATSIDDGTGYGLDAEAADIAAVLAAAGPDAAVLGHSFGGVATLHALVTGQLTPRALVLYEPPVPVDGPVVGDQLDEYARLVEAGDHDGALTHALAHFVRVSDEEIEGLRQTPLWAGLAALTPTWTRELAQIDGTVDELAAMARIELPTLLLVGAGSPGHLVSASEHLARTMPNATLHRLQAPGHFAHVIAPGEVGGVVAEFLAGAADLTTP</sequence>
<feature type="domain" description="AB hydrolase-1" evidence="1">
    <location>
        <begin position="33"/>
        <end position="252"/>
    </location>
</feature>
<dbReference type="InterPro" id="IPR000073">
    <property type="entry name" value="AB_hydrolase_1"/>
</dbReference>
<dbReference type="Proteomes" id="UP000216311">
    <property type="component" value="Unassembled WGS sequence"/>
</dbReference>
<dbReference type="GO" id="GO:0016020">
    <property type="term" value="C:membrane"/>
    <property type="evidence" value="ECO:0007669"/>
    <property type="project" value="TreeGrafter"/>
</dbReference>